<dbReference type="InterPro" id="IPR039251">
    <property type="entry name" value="OXLD1"/>
</dbReference>
<dbReference type="InterPro" id="IPR019180">
    <property type="entry name" value="Oxidoreductase-like_N"/>
</dbReference>
<evidence type="ECO:0000313" key="3">
    <source>
        <dbReference type="Proteomes" id="UP000192596"/>
    </source>
</evidence>
<gene>
    <name evidence="2" type="ORF">B0A48_04093</name>
</gene>
<dbReference type="AlphaFoldDB" id="A0A1V8THC9"/>
<organism evidence="2 3">
    <name type="scientific">Cryoendolithus antarcticus</name>
    <dbReference type="NCBI Taxonomy" id="1507870"/>
    <lineage>
        <taxon>Eukaryota</taxon>
        <taxon>Fungi</taxon>
        <taxon>Dikarya</taxon>
        <taxon>Ascomycota</taxon>
        <taxon>Pezizomycotina</taxon>
        <taxon>Dothideomycetes</taxon>
        <taxon>Dothideomycetidae</taxon>
        <taxon>Cladosporiales</taxon>
        <taxon>Cladosporiaceae</taxon>
        <taxon>Cryoendolithus</taxon>
    </lineage>
</organism>
<dbReference type="Proteomes" id="UP000192596">
    <property type="component" value="Unassembled WGS sequence"/>
</dbReference>
<comment type="caution">
    <text evidence="2">The sequence shown here is derived from an EMBL/GenBank/DDBJ whole genome shotgun (WGS) entry which is preliminary data.</text>
</comment>
<feature type="domain" description="Oxidoreductase-like" evidence="1">
    <location>
        <begin position="403"/>
        <end position="446"/>
    </location>
</feature>
<dbReference type="InParanoid" id="A0A1V8THC9"/>
<proteinExistence type="predicted"/>
<dbReference type="Gene3D" id="3.80.10.10">
    <property type="entry name" value="Ribonuclease Inhibitor"/>
    <property type="match status" value="1"/>
</dbReference>
<dbReference type="OrthoDB" id="10064411at2759"/>
<dbReference type="Pfam" id="PF09791">
    <property type="entry name" value="Oxidored-like"/>
    <property type="match status" value="1"/>
</dbReference>
<evidence type="ECO:0000259" key="1">
    <source>
        <dbReference type="Pfam" id="PF09791"/>
    </source>
</evidence>
<accession>A0A1V8THC9</accession>
<sequence>MEVTSSAGFVDLPEELCELVATQLDFGDLCSLRLSAREIAAKVWRGCFKSRFIKATLKLSYASCQSFAAVTEPGGPSCMLENLTILGLPDLPDQDRVLLEADGPGMTAHLAQALSNLRVHSKIGVLRSLILSVQDAVTRDYHDHVAMYSKDQIRACAISTERIVAQALKISALPIESVNFYGSMSRCAMSFSRFQEFQSVLENSTSTLKSLALVLTSDVEHELTEPRFGISSRVSGFLAHLPQLQSLDLRWYNARRDDLTGADPVDRLFFTSVASLSIPMLKDLSLRGIYTTWTDLLRFLRRHTGGIKNLCLENVKLVDGTFDAIFTHISDRLELDSLSLRGLRGEAPGAIQFAQATPISLLPESVVDPDKEDRIAKARVVFGSRLASPVERWDAIKRASTNIAGVLVPPRPEEPDNCCMSGCVNCVWDLFRDELEEWAAKKAEAREKLAALKATEAAVSMDDDGGGSNTNWEIDGKDSGKADLFEGIPVGIRAFMETEKRLKMLQKQQEQVHGGQ</sequence>
<reference evidence="3" key="1">
    <citation type="submission" date="2017-03" db="EMBL/GenBank/DDBJ databases">
        <title>Genomes of endolithic fungi from Antarctica.</title>
        <authorList>
            <person name="Coleine C."/>
            <person name="Masonjones S."/>
            <person name="Stajich J.E."/>
        </authorList>
    </citation>
    <scope>NUCLEOTIDE SEQUENCE [LARGE SCALE GENOMIC DNA]</scope>
    <source>
        <strain evidence="3">CCFEE 5527</strain>
    </source>
</reference>
<evidence type="ECO:0000313" key="2">
    <source>
        <dbReference type="EMBL" id="OQO10793.1"/>
    </source>
</evidence>
<keyword evidence="3" id="KW-1185">Reference proteome</keyword>
<dbReference type="PANTHER" id="PTHR21193:SF3">
    <property type="entry name" value="OXIDOREDUCTASE-LIKE DOMAIN-CONTAINING PROTEIN 1"/>
    <property type="match status" value="1"/>
</dbReference>
<dbReference type="PANTHER" id="PTHR21193">
    <property type="entry name" value="OXIDOREDUCTASE-LIKE DOMAIN-CONTAINING PROTEIN 1"/>
    <property type="match status" value="1"/>
</dbReference>
<protein>
    <recommendedName>
        <fullName evidence="1">Oxidoreductase-like domain-containing protein</fullName>
    </recommendedName>
</protein>
<name>A0A1V8THC9_9PEZI</name>
<dbReference type="EMBL" id="NAJO01000008">
    <property type="protein sequence ID" value="OQO10793.1"/>
    <property type="molecule type" value="Genomic_DNA"/>
</dbReference>
<dbReference type="STRING" id="1507870.A0A1V8THC9"/>
<dbReference type="InterPro" id="IPR032675">
    <property type="entry name" value="LRR_dom_sf"/>
</dbReference>
<dbReference type="GO" id="GO:0005739">
    <property type="term" value="C:mitochondrion"/>
    <property type="evidence" value="ECO:0007669"/>
    <property type="project" value="TreeGrafter"/>
</dbReference>
<dbReference type="SUPFAM" id="SSF52047">
    <property type="entry name" value="RNI-like"/>
    <property type="match status" value="1"/>
</dbReference>